<dbReference type="EMBL" id="JAGTXB010000028">
    <property type="protein sequence ID" value="MBS0032091.1"/>
    <property type="molecule type" value="Genomic_DNA"/>
</dbReference>
<dbReference type="RefSeq" id="WP_211977250.1">
    <property type="nucleotide sequence ID" value="NZ_CBFHAM010000041.1"/>
</dbReference>
<reference evidence="1 2" key="1">
    <citation type="submission" date="2021-04" db="EMBL/GenBank/DDBJ databases">
        <title>Chitinophaga sp. nov., isolated from the rhizosphere soil.</title>
        <authorList>
            <person name="He S."/>
        </authorList>
    </citation>
    <scope>NUCLEOTIDE SEQUENCE [LARGE SCALE GENOMIC DNA]</scope>
    <source>
        <strain evidence="1 2">2R12</strain>
    </source>
</reference>
<dbReference type="PANTHER" id="PTHR13225">
    <property type="entry name" value="MISEXPRESSION SUPPRESSOR OF RAS 6"/>
    <property type="match status" value="1"/>
</dbReference>
<gene>
    <name evidence="1" type="ORF">KE626_32460</name>
</gene>
<evidence type="ECO:0000313" key="2">
    <source>
        <dbReference type="Proteomes" id="UP000676386"/>
    </source>
</evidence>
<dbReference type="InterPro" id="IPR024131">
    <property type="entry name" value="UPF0489"/>
</dbReference>
<organism evidence="1 2">
    <name type="scientific">Chitinophaga hostae</name>
    <dbReference type="NCBI Taxonomy" id="2831022"/>
    <lineage>
        <taxon>Bacteria</taxon>
        <taxon>Pseudomonadati</taxon>
        <taxon>Bacteroidota</taxon>
        <taxon>Chitinophagia</taxon>
        <taxon>Chitinophagales</taxon>
        <taxon>Chitinophagaceae</taxon>
        <taxon>Chitinophaga</taxon>
    </lineage>
</organism>
<comment type="caution">
    <text evidence="1">The sequence shown here is derived from an EMBL/GenBank/DDBJ whole genome shotgun (WGS) entry which is preliminary data.</text>
</comment>
<protein>
    <submittedName>
        <fullName evidence="1">UPF0489 family protein</fullName>
    </submittedName>
</protein>
<dbReference type="Proteomes" id="UP000676386">
    <property type="component" value="Unassembled WGS sequence"/>
</dbReference>
<dbReference type="PANTHER" id="PTHR13225:SF3">
    <property type="entry name" value="UPF0489 PROTEIN C5ORF22"/>
    <property type="match status" value="1"/>
</dbReference>
<dbReference type="Pfam" id="PF12640">
    <property type="entry name" value="UPF0489"/>
    <property type="match status" value="1"/>
</dbReference>
<sequence>MSKRKIPVFIVEEHHEAFYVWHYSVINGWMPESANTLYHFDEHSDMGSLQSNTSIHQLGKDLDAIHQFMQDELSIASFIIPAAYQGLFNKIYWIKQQHRTQKSNTHHQMFVRSYNNDGKKIIYGPVADLINLNDKFASENMHKEFLYALCEEKHLAGQATNVTLDIDLDYFSCSGDPNAQEEIYIEITREEYESFVNDKYHRLRYLGPRIDVCTLNDSYFYVFNNYTDTYPSILKVSETTIDHRIDNFINTLTQNNITPDIITICRSAFSGYTASDQWEYIEKKLLNGLGEVLQLEEACHISNILPAAVIR</sequence>
<name>A0ABS5JAG4_9BACT</name>
<evidence type="ECO:0000313" key="1">
    <source>
        <dbReference type="EMBL" id="MBS0032091.1"/>
    </source>
</evidence>
<keyword evidence="2" id="KW-1185">Reference proteome</keyword>
<proteinExistence type="predicted"/>
<accession>A0ABS5JAG4</accession>